<dbReference type="AlphaFoldDB" id="A0A937RP75"/>
<keyword evidence="3" id="KW-1185">Reference proteome</keyword>
<dbReference type="InterPro" id="IPR053141">
    <property type="entry name" value="Mycobact_SerProt_Inhib_Rv3364c"/>
</dbReference>
<dbReference type="PANTHER" id="PTHR36222:SF1">
    <property type="entry name" value="SERINE PROTEASE INHIBITOR RV3364C"/>
    <property type="match status" value="1"/>
</dbReference>
<dbReference type="EMBL" id="JAEACQ010000229">
    <property type="protein sequence ID" value="MBL7629456.1"/>
    <property type="molecule type" value="Genomic_DNA"/>
</dbReference>
<reference evidence="2" key="1">
    <citation type="submission" date="2020-12" db="EMBL/GenBank/DDBJ databases">
        <title>Genomic characterization of non-nitrogen-fixing Frankia strains.</title>
        <authorList>
            <person name="Carlos-Shanley C."/>
            <person name="Guerra T."/>
            <person name="Hahn D."/>
        </authorList>
    </citation>
    <scope>NUCLEOTIDE SEQUENCE</scope>
    <source>
        <strain evidence="2">CN6</strain>
    </source>
</reference>
<dbReference type="Proteomes" id="UP000604475">
    <property type="component" value="Unassembled WGS sequence"/>
</dbReference>
<dbReference type="SUPFAM" id="SSF103196">
    <property type="entry name" value="Roadblock/LC7 domain"/>
    <property type="match status" value="1"/>
</dbReference>
<dbReference type="Pfam" id="PF03259">
    <property type="entry name" value="Robl_LC7"/>
    <property type="match status" value="1"/>
</dbReference>
<name>A0A937RP75_9ACTN</name>
<dbReference type="Gene3D" id="3.30.450.30">
    <property type="entry name" value="Dynein light chain 2a, cytoplasmic"/>
    <property type="match status" value="1"/>
</dbReference>
<dbReference type="RefSeq" id="WP_203000918.1">
    <property type="nucleotide sequence ID" value="NZ_JADWYU010000111.1"/>
</dbReference>
<dbReference type="SMART" id="SM00960">
    <property type="entry name" value="Robl_LC7"/>
    <property type="match status" value="1"/>
</dbReference>
<dbReference type="PANTHER" id="PTHR36222">
    <property type="entry name" value="SERINE PROTEASE INHIBITOR RV3364C"/>
    <property type="match status" value="1"/>
</dbReference>
<gene>
    <name evidence="2" type="ORF">I7412_20250</name>
</gene>
<feature type="domain" description="Roadblock/LAMTOR2" evidence="1">
    <location>
        <begin position="12"/>
        <end position="102"/>
    </location>
</feature>
<comment type="caution">
    <text evidence="2">The sequence shown here is derived from an EMBL/GenBank/DDBJ whole genome shotgun (WGS) entry which is preliminary data.</text>
</comment>
<accession>A0A937RP75</accession>
<evidence type="ECO:0000313" key="2">
    <source>
        <dbReference type="EMBL" id="MBL7629456.1"/>
    </source>
</evidence>
<dbReference type="InterPro" id="IPR004942">
    <property type="entry name" value="Roadblock/LAMTOR2_dom"/>
</dbReference>
<protein>
    <submittedName>
        <fullName evidence="2">Roadblock/LC7 domain-containing protein</fullName>
    </submittedName>
</protein>
<organism evidence="2 3">
    <name type="scientific">Frankia nepalensis</name>
    <dbReference type="NCBI Taxonomy" id="1836974"/>
    <lineage>
        <taxon>Bacteria</taxon>
        <taxon>Bacillati</taxon>
        <taxon>Actinomycetota</taxon>
        <taxon>Actinomycetes</taxon>
        <taxon>Frankiales</taxon>
        <taxon>Frankiaceae</taxon>
        <taxon>Frankia</taxon>
    </lineage>
</organism>
<evidence type="ECO:0000259" key="1">
    <source>
        <dbReference type="SMART" id="SM00960"/>
    </source>
</evidence>
<sequence>MTQLSAEASNLNWLVEDLVQRVSTVQHAIVVSADGLLLIRSDGLERSRAEQLAAVGSAFASLSKSSGRHFDGGDVVQTIVQMSRSFLFVNAISDGSCLVVLSSARSDIGLIGYEMAMLVRRVGDVLTPSLRHELQAALPR</sequence>
<evidence type="ECO:0000313" key="3">
    <source>
        <dbReference type="Proteomes" id="UP000604475"/>
    </source>
</evidence>
<proteinExistence type="predicted"/>